<evidence type="ECO:0000313" key="2">
    <source>
        <dbReference type="Proteomes" id="UP001596264"/>
    </source>
</evidence>
<proteinExistence type="predicted"/>
<keyword evidence="2" id="KW-1185">Reference proteome</keyword>
<protein>
    <submittedName>
        <fullName evidence="1">DUF3293 domain-containing protein</fullName>
    </submittedName>
</protein>
<organism evidence="1 2">
    <name type="scientific">Psychrobacter glacincola</name>
    <dbReference type="NCBI Taxonomy" id="56810"/>
    <lineage>
        <taxon>Bacteria</taxon>
        <taxon>Pseudomonadati</taxon>
        <taxon>Pseudomonadota</taxon>
        <taxon>Gammaproteobacteria</taxon>
        <taxon>Moraxellales</taxon>
        <taxon>Moraxellaceae</taxon>
        <taxon>Psychrobacter</taxon>
    </lineage>
</organism>
<dbReference type="Pfam" id="PF11697">
    <property type="entry name" value="DUF3293"/>
    <property type="match status" value="1"/>
</dbReference>
<dbReference type="InterPro" id="IPR021710">
    <property type="entry name" value="DUF3293"/>
</dbReference>
<sequence length="136" mass="15369">MLSPTLIRIYEQTHYCFNVTVLRIMQYSTDARTLLEPSSPKGAVFITAWNPLGKKITDTENRRANVELKKELIKQGLNIIDGYGESPDGQWREDSFCAYPVDKNTSLSLCCHFKQNAVVYISPDGLPELLLNPGFV</sequence>
<dbReference type="Proteomes" id="UP001596264">
    <property type="component" value="Unassembled WGS sequence"/>
</dbReference>
<dbReference type="RefSeq" id="WP_201563338.1">
    <property type="nucleotide sequence ID" value="NZ_CAJGZK010000013.1"/>
</dbReference>
<name>A0ABW1W3N6_9GAMM</name>
<accession>A0ABW1W3N6</accession>
<evidence type="ECO:0000313" key="1">
    <source>
        <dbReference type="EMBL" id="MFC6380293.1"/>
    </source>
</evidence>
<reference evidence="2" key="1">
    <citation type="journal article" date="2019" name="Int. J. Syst. Evol. Microbiol.">
        <title>The Global Catalogue of Microorganisms (GCM) 10K type strain sequencing project: providing services to taxonomists for standard genome sequencing and annotation.</title>
        <authorList>
            <consortium name="The Broad Institute Genomics Platform"/>
            <consortium name="The Broad Institute Genome Sequencing Center for Infectious Disease"/>
            <person name="Wu L."/>
            <person name="Ma J."/>
        </authorList>
    </citation>
    <scope>NUCLEOTIDE SEQUENCE [LARGE SCALE GENOMIC DNA]</scope>
    <source>
        <strain evidence="2">CCM 2050</strain>
    </source>
</reference>
<gene>
    <name evidence="1" type="ORF">ACFP58_02230</name>
</gene>
<dbReference type="EMBL" id="JBHSTZ010000005">
    <property type="protein sequence ID" value="MFC6380293.1"/>
    <property type="molecule type" value="Genomic_DNA"/>
</dbReference>
<comment type="caution">
    <text evidence="1">The sequence shown here is derived from an EMBL/GenBank/DDBJ whole genome shotgun (WGS) entry which is preliminary data.</text>
</comment>